<dbReference type="PRINTS" id="PR01039">
    <property type="entry name" value="TRNASYNTHTRP"/>
</dbReference>
<dbReference type="GO" id="GO:0005524">
    <property type="term" value="F:ATP binding"/>
    <property type="evidence" value="ECO:0007669"/>
    <property type="project" value="UniProtKB-KW"/>
</dbReference>
<proteinExistence type="inferred from homology"/>
<dbReference type="PANTHER" id="PTHR10055:SF1">
    <property type="entry name" value="TRYPTOPHAN--TRNA LIGASE, CYTOPLASMIC"/>
    <property type="match status" value="1"/>
</dbReference>
<evidence type="ECO:0000256" key="2">
    <source>
        <dbReference type="ARBA" id="ARBA00004496"/>
    </source>
</evidence>
<dbReference type="Gene3D" id="1.10.287.660">
    <property type="entry name" value="Helix hairpin bin"/>
    <property type="match status" value="1"/>
</dbReference>
<evidence type="ECO:0000313" key="15">
    <source>
        <dbReference type="EnsemblMetazoa" id="PPA11856.1"/>
    </source>
</evidence>
<dbReference type="InterPro" id="IPR036465">
    <property type="entry name" value="vWFA_dom_sf"/>
</dbReference>
<dbReference type="InterPro" id="IPR002306">
    <property type="entry name" value="Trp-tRNA-ligase"/>
</dbReference>
<dbReference type="InterPro" id="IPR016186">
    <property type="entry name" value="C-type_lectin-like/link_sf"/>
</dbReference>
<comment type="similarity">
    <text evidence="4">Belongs to the ISY1 family.</text>
</comment>
<dbReference type="PROSITE" id="PS50948">
    <property type="entry name" value="PAN"/>
    <property type="match status" value="2"/>
</dbReference>
<dbReference type="Pfam" id="PF21144">
    <property type="entry name" value="Aquarius_N_3rd"/>
    <property type="match status" value="1"/>
</dbReference>
<dbReference type="InterPro" id="IPR048967">
    <property type="entry name" value="Aquarius_insert"/>
</dbReference>
<dbReference type="Pfam" id="PF13086">
    <property type="entry name" value="AAA_11"/>
    <property type="match status" value="1"/>
</dbReference>
<dbReference type="Gene3D" id="3.50.4.10">
    <property type="entry name" value="Hepatocyte Growth Factor"/>
    <property type="match status" value="1"/>
</dbReference>
<dbReference type="PANTHER" id="PTHR10055">
    <property type="entry name" value="TRYPTOPHANYL-TRNA SYNTHETASE"/>
    <property type="match status" value="1"/>
</dbReference>
<gene>
    <name evidence="15" type="primary">WBGene00101410</name>
</gene>
<comment type="subcellular location">
    <subcellularLocation>
        <location evidence="2">Cytoplasm</location>
    </subcellularLocation>
    <subcellularLocation>
        <location evidence="1">Nucleus</location>
    </subcellularLocation>
</comment>
<dbReference type="SUPFAM" id="SSF53300">
    <property type="entry name" value="vWA-like"/>
    <property type="match status" value="1"/>
</dbReference>
<dbReference type="InterPro" id="IPR001304">
    <property type="entry name" value="C-type_lectin-like"/>
</dbReference>
<evidence type="ECO:0000256" key="6">
    <source>
        <dbReference type="ARBA" id="ARBA00013782"/>
    </source>
</evidence>
<keyword evidence="8" id="KW-0436">Ligase</keyword>
<comment type="similarity">
    <text evidence="3">Belongs to the class-I aminoacyl-tRNA synthetase family.</text>
</comment>
<dbReference type="CDD" id="cd00806">
    <property type="entry name" value="TrpRS_core"/>
    <property type="match status" value="2"/>
</dbReference>
<dbReference type="Gene3D" id="3.40.50.620">
    <property type="entry name" value="HUPs"/>
    <property type="match status" value="2"/>
</dbReference>
<dbReference type="CDD" id="cd17935">
    <property type="entry name" value="EEXXQc_AQR"/>
    <property type="match status" value="1"/>
</dbReference>
<dbReference type="InterPro" id="IPR014729">
    <property type="entry name" value="Rossmann-like_a/b/a_fold"/>
</dbReference>
<dbReference type="InterPro" id="IPR027417">
    <property type="entry name" value="P-loop_NTPase"/>
</dbReference>
<evidence type="ECO:0000256" key="3">
    <source>
        <dbReference type="ARBA" id="ARBA00005594"/>
    </source>
</evidence>
<dbReference type="PROSITE" id="PS00178">
    <property type="entry name" value="AA_TRNA_LIGASE_I"/>
    <property type="match status" value="1"/>
</dbReference>
<dbReference type="InterPro" id="IPR032174">
    <property type="entry name" value="Aquarius_N"/>
</dbReference>
<dbReference type="Pfam" id="PF16399">
    <property type="entry name" value="Aquarius_N_1st"/>
    <property type="match status" value="1"/>
</dbReference>
<sequence>MARNAEKAMTTLARWRRLKEEEEKGPVAKRPHDTKYKLRDMNDDINKMLRIKMAWEWRIKELGGPDYRKIAPRQLDREGREVSSNRGYKYFGAAKDLPGVRELFEKNTEMEGVRKTRAELMKNVDADYYGYMDDDDGLLVPLEKVAEEKAKLAIKKKFDEQGGERLKKEHEDDIDIDFYKVEEDSEENGMETRESIVVGEDGRKMTIRHVMVPSQQDIEEMILERKKQALIDKPDCFEREMAPAWIAPRNANHVKVSSVQECLAICASAHSILQWECTRIVYDNINQGCLLFGSSPGEGEKMGVDPSFDAYNNLCWMEETTKNEVNFPDKDDEEEEISLGNVQTVEDLKKNLVSMKQIDSIPTTVPSIPSIVPTEQTRKCFRRIPQGNIPGKADDIYQNISSTECLEKCMECNDCLGDDLPCMSVIYYEHVSECILLRFKEENGLSRISPIQETSSLFWRDLTCGGTNKCNPHMDLIIILDGSDSTGIKDFEKGLKVIRTVMNTIGKLTSDARVKVFQIIGGRSLLGATVSQVIKNTQSDTSIFILISDLFIEDNPKLIEIELNKYDRQMITLSLTEVFDTKIGDRLTMGRTGKMIHSIGEEEAEEKLLRLLCEEREKRGKKQTNLLETRRVWIGLRRTVEGELLWTDQSTVNDLSRLSDIPTDDKKCVSSEIEWSYTECEKEFPFVCTFTPLEKVVMVKNDKKGAGPLHQKGPVTVSALQNDHITEIARKNWAPNTKDKDADFSKDLISKIYNEEVKASKFNPRKIVLLEFSQYLECYLWPNFTPERDSNEFIMSIVVMVNEKFRERIPAWQSFNKNPKHFNFFLHRVLNLALDETQLSMIEHCSILQFLVNCFNSVEVDLVREQITRLVHIRIWNNILPKQREDMLSKNKKLRKFWNQTEAKAKTAKLTEEAAKMQEMEQVFLWKMIQRFKRTLDRIDDENSEIDVDDIRYCERFVQLMIDLEALLPTRRFFNAVLHSSHLLVHCLLSSFIKSEAGSLFCQLVDMLKFYARFEIDEITGLPLTHTEVATRHTDHVIQLQKAAFKYFKESMKDFYLLNVSGVDSRKALTKQFTSMSKSELYRFAEFLHLVPSVEEGDEKKTMDGMEKEYLMEALILHCERRVNQLQQLNEQPLYPTETVIWDENIVPYEHYSGEGVLALNKLNLQFLTLHDYLLRNFNLFQLESTYEIRQDLQDVLFRMKPWLHETNGNCVWGGWARMALTIDEFTIVEVAKPLVGEKSPAVVKAHLQLNIGKRMDIRGEWESLRKHDVLFLVTCRPKSAIGTRFNPRMPFKDQIEVAYVRGAEVEGMLDPHGNVIEEFEAYEKKPTVQGDVRRWRITLDPNQYRLDMENTVEKKTEDVYYTFNLVVRRDPKTNNFKAVLGTMRELLNTECVVPDWLHNLILGYGEPDQANYKKMTNVVDTVDMNDTFLDFDHVKESFDGYKVVGSEKDEKMLPPFSLSFKDLTTVEGMRSKERTVEVRPLSRVPVTPYSHKTNKNKIRFTPAQVEAIKSGMQPGLTMVVGPPGTGKTDVAVQIISNIYHNWPNQRTLIVTHSNQALNQLFEKIIALDVDERHLLRMGHGEEGLETEKDFSRYGRVNHVLKERIRLLGEVEKLARAMGEVGDVGYTCETAGHFFRYRVCRAWDEFLSSSKLDEGEGRDIVKNSFPFTAFFADIQPLFSGVNESDSRIAASCWEHISRIFSQLEEFRAFELLRNGRDRTEYLLVKEAKIIAMTCTHAALRRAQLVQLGFRYDNILMEEAAQILEVETFMPLLLQNPQDGRNRLKRWIMIGDHHQLPPVVQNVAFQKYCNMEQSLFGRFVRLGVPYVLLDRQGRARSDIASLYAWRYRALGNLPHVEAIPAFQRANAGFAFTFQLIDVPEFNKVGESQPSPYFYQNLGEAEYAVALFTYMRILGYPSEKISIITTYNGQAQLLRDVVQRRCADNPLIGMPHKISTVDKYQGQQNEYVILSLVRTNNIGHVRDVRRLVVALSRSRLGLFVLGRASVFENCFELTPAFEQLSRRPKKLLIIPSESYPTERKVDEKSSDKVIRIDDTAHMCNFVHEFYNSNVEMLAANYQAAMDEQERVRMRFLPPPEEEPMEEDEDVKKAEEKKIKEEKKKQEEAEDIAFEEMDFQRLENMGDNNLPVEVNGLSVKENGDAPEENGDIVTPWDVSSGSATGVDYDKLIVKFGCRKLESDLITRLEALTGKKAHPMLRRGMFFAHRDFASILDRYEKGKPFYLYTGRGPSSGSLHLGHLIPFMFTKYLQELFDVPLVVQMTDDEKFLWKNMKVEEAKKMAVENMKDIISVGFDPEKTFMFQDFDAPFYENIVKIWKCVTGNQARAIFGFVGEDSMGKAAFPAVEAAPCFPSSFPHIFGKKTDIACLIPCAIDQDPYFRMCRDVSHKLKFPKPALIYSTFLPALQGAQTKMAASDDSSCIYLSDTPNQIKNKIKKYAFSGGRQTVEEHREFGGNCDVDISFQFLKYFMESDERLEEIRQQYTCGEMLTGDLKAIAIAEVSRVVMEMQERRKNVNDETVKQFTTMAPDLERKSSQESSSSEKGDIITPWDVSAEAPTGVDYDKLIVRFGVKKVNNDLIDRLERLTGKKAHPMLRRGMFFAHRDFGLILDRYEKGEPFFLYTGRGPSSRSLHLGHLLPFFFTKYLQESLDVPLIIQMTDDEKFIWKDLTVEESKRMTKENIKDIISVGFDPEKTFIFQDFEYIPPFYENIVQIWKYVTGNQARSIFGFIGEDSMGKAAFPAIEAAPCFASSFPHIFKGRKDIACLIPCGIDQDPYFRMCRDVASKLGSPKPSLIYSKFLPALQGAQTKMAASDANSCIYLSDTPKQIKNKINKYAFSGGQPTIDEHREKGGDCEIDISYQYLTYFMEDDQRLEEIKKSYSSGELLTGELKAIAIEEVTRVITAMQSRRALISDSVLAEFMSVRPLKYSF</sequence>
<dbReference type="SUPFAM" id="SSF52540">
    <property type="entry name" value="P-loop containing nucleoside triphosphate hydrolases"/>
    <property type="match status" value="1"/>
</dbReference>
<dbReference type="Gene3D" id="3.10.100.10">
    <property type="entry name" value="Mannose-Binding Protein A, subunit A"/>
    <property type="match status" value="1"/>
</dbReference>
<dbReference type="CDD" id="cd00037">
    <property type="entry name" value="CLECT"/>
    <property type="match status" value="1"/>
</dbReference>
<reference evidence="15" key="2">
    <citation type="submission" date="2022-06" db="UniProtKB">
        <authorList>
            <consortium name="EnsemblMetazoa"/>
        </authorList>
    </citation>
    <scope>IDENTIFICATION</scope>
    <source>
        <strain evidence="15">PS312</strain>
    </source>
</reference>
<dbReference type="SMART" id="SM00473">
    <property type="entry name" value="PAN_AP"/>
    <property type="match status" value="2"/>
</dbReference>
<dbReference type="InterPro" id="IPR048966">
    <property type="entry name" value="Aquarius_b-barrel"/>
</dbReference>
<dbReference type="EC" id="6.1.1.2" evidence="5"/>
<evidence type="ECO:0000256" key="1">
    <source>
        <dbReference type="ARBA" id="ARBA00004123"/>
    </source>
</evidence>
<dbReference type="PROSITE" id="PS50041">
    <property type="entry name" value="C_TYPE_LECTIN_2"/>
    <property type="match status" value="1"/>
</dbReference>
<evidence type="ECO:0000256" key="11">
    <source>
        <dbReference type="ARBA" id="ARBA00022917"/>
    </source>
</evidence>
<dbReference type="InterPro" id="IPR002305">
    <property type="entry name" value="aa-tRNA-synth_Ic"/>
</dbReference>
<dbReference type="FunFam" id="1.10.240.10:FF:000003">
    <property type="entry name" value="Tryptophan--tRNA ligase, cytoplasmic"/>
    <property type="match status" value="2"/>
</dbReference>
<dbReference type="Gene3D" id="1.10.240.10">
    <property type="entry name" value="Tyrosyl-Transfer RNA Synthetase"/>
    <property type="match status" value="2"/>
</dbReference>
<evidence type="ECO:0000256" key="13">
    <source>
        <dbReference type="ARBA" id="ARBA00023242"/>
    </source>
</evidence>
<dbReference type="InterPro" id="IPR016187">
    <property type="entry name" value="CTDL_fold"/>
</dbReference>
<protein>
    <recommendedName>
        <fullName evidence="6">Tryptophan--tRNA ligase, cytoplasmic</fullName>
        <ecNumber evidence="5">6.1.1.2</ecNumber>
    </recommendedName>
    <alternativeName>
        <fullName evidence="14">Tryptophanyl-tRNA synthetase</fullName>
    </alternativeName>
</protein>
<evidence type="ECO:0000256" key="8">
    <source>
        <dbReference type="ARBA" id="ARBA00022598"/>
    </source>
</evidence>
<dbReference type="GO" id="GO:0004830">
    <property type="term" value="F:tryptophan-tRNA ligase activity"/>
    <property type="evidence" value="ECO:0000318"/>
    <property type="project" value="GO_Central"/>
</dbReference>
<dbReference type="FunFam" id="3.40.50.620:FF:000033">
    <property type="entry name" value="tryptophan--tRNA ligase, cytoplasmic"/>
    <property type="match status" value="2"/>
</dbReference>
<keyword evidence="16" id="KW-1185">Reference proteome</keyword>
<evidence type="ECO:0000256" key="10">
    <source>
        <dbReference type="ARBA" id="ARBA00022840"/>
    </source>
</evidence>
<dbReference type="Pfam" id="PF00059">
    <property type="entry name" value="Lectin_C"/>
    <property type="match status" value="1"/>
</dbReference>
<evidence type="ECO:0000256" key="4">
    <source>
        <dbReference type="ARBA" id="ARBA00007002"/>
    </source>
</evidence>
<dbReference type="CDD" id="cd18808">
    <property type="entry name" value="SF1_C_Upf1"/>
    <property type="match status" value="1"/>
</dbReference>
<dbReference type="InterPro" id="IPR029012">
    <property type="entry name" value="Helix_hairpin_bin_sf"/>
</dbReference>
<keyword evidence="9" id="KW-0547">Nucleotide-binding</keyword>
<dbReference type="FunFam" id="3.40.50.300:FF:002863">
    <property type="entry name" value="Pre-mRNA-splicing factor cwf11"/>
    <property type="match status" value="1"/>
</dbReference>
<evidence type="ECO:0000256" key="14">
    <source>
        <dbReference type="ARBA" id="ARBA00030268"/>
    </source>
</evidence>
<reference evidence="16" key="1">
    <citation type="journal article" date="2008" name="Nat. Genet.">
        <title>The Pristionchus pacificus genome provides a unique perspective on nematode lifestyle and parasitism.</title>
        <authorList>
            <person name="Dieterich C."/>
            <person name="Clifton S.W."/>
            <person name="Schuster L.N."/>
            <person name="Chinwalla A."/>
            <person name="Delehaunty K."/>
            <person name="Dinkelacker I."/>
            <person name="Fulton L."/>
            <person name="Fulton R."/>
            <person name="Godfrey J."/>
            <person name="Minx P."/>
            <person name="Mitreva M."/>
            <person name="Roeseler W."/>
            <person name="Tian H."/>
            <person name="Witte H."/>
            <person name="Yang S.P."/>
            <person name="Wilson R.K."/>
            <person name="Sommer R.J."/>
        </authorList>
    </citation>
    <scope>NUCLEOTIDE SEQUENCE [LARGE SCALE GENOMIC DNA]</scope>
    <source>
        <strain evidence="16">PS312</strain>
    </source>
</reference>
<dbReference type="SUPFAM" id="SSF52374">
    <property type="entry name" value="Nucleotidylyl transferase"/>
    <property type="match status" value="2"/>
</dbReference>
<keyword evidence="10" id="KW-0067">ATP-binding</keyword>
<dbReference type="InterPro" id="IPR037200">
    <property type="entry name" value="Isy1_sf"/>
</dbReference>
<dbReference type="GO" id="GO:0005737">
    <property type="term" value="C:cytoplasm"/>
    <property type="evidence" value="ECO:0000318"/>
    <property type="project" value="GO_Central"/>
</dbReference>
<dbReference type="EnsemblMetazoa" id="PPA11856.1">
    <property type="protein sequence ID" value="PPA11856.1"/>
    <property type="gene ID" value="WBGene00101410"/>
</dbReference>
<accession>A0A2A6CRJ5</accession>
<dbReference type="SUPFAM" id="SSF140102">
    <property type="entry name" value="ISY1 domain-like"/>
    <property type="match status" value="1"/>
</dbReference>
<dbReference type="InterPro" id="IPR047187">
    <property type="entry name" value="SF1_C_Upf1"/>
</dbReference>
<evidence type="ECO:0000256" key="7">
    <source>
        <dbReference type="ARBA" id="ARBA00022490"/>
    </source>
</evidence>
<dbReference type="GO" id="GO:0006436">
    <property type="term" value="P:tryptophanyl-tRNA aminoacylation"/>
    <property type="evidence" value="ECO:0000318"/>
    <property type="project" value="GO_Central"/>
</dbReference>
<dbReference type="Pfam" id="PF21143">
    <property type="entry name" value="Aquarius_N_2nd"/>
    <property type="match status" value="1"/>
</dbReference>
<dbReference type="GO" id="GO:0000350">
    <property type="term" value="P:generation of catalytic spliceosome for second transesterification step"/>
    <property type="evidence" value="ECO:0007669"/>
    <property type="project" value="InterPro"/>
</dbReference>
<organism evidence="15 16">
    <name type="scientific">Pristionchus pacificus</name>
    <name type="common">Parasitic nematode worm</name>
    <dbReference type="NCBI Taxonomy" id="54126"/>
    <lineage>
        <taxon>Eukaryota</taxon>
        <taxon>Metazoa</taxon>
        <taxon>Ecdysozoa</taxon>
        <taxon>Nematoda</taxon>
        <taxon>Chromadorea</taxon>
        <taxon>Rhabditida</taxon>
        <taxon>Rhabditina</taxon>
        <taxon>Diplogasteromorpha</taxon>
        <taxon>Diplogasteroidea</taxon>
        <taxon>Neodiplogasteridae</taxon>
        <taxon>Pristionchus</taxon>
    </lineage>
</organism>
<dbReference type="Pfam" id="PF06246">
    <property type="entry name" value="Isy1"/>
    <property type="match status" value="1"/>
</dbReference>
<dbReference type="InterPro" id="IPR001412">
    <property type="entry name" value="aa-tRNA-synth_I_CS"/>
</dbReference>
<dbReference type="NCBIfam" id="TIGR00233">
    <property type="entry name" value="trpS"/>
    <property type="match status" value="2"/>
</dbReference>
<dbReference type="GO" id="GO:0005634">
    <property type="term" value="C:nucleus"/>
    <property type="evidence" value="ECO:0007669"/>
    <property type="project" value="UniProtKB-SubCell"/>
</dbReference>
<dbReference type="Pfam" id="PF00579">
    <property type="entry name" value="tRNA-synt_1b"/>
    <property type="match status" value="2"/>
</dbReference>
<dbReference type="SUPFAM" id="SSF57414">
    <property type="entry name" value="Hairpin loop containing domain-like"/>
    <property type="match status" value="1"/>
</dbReference>
<dbReference type="Gene3D" id="3.40.50.300">
    <property type="entry name" value="P-loop containing nucleotide triphosphate hydrolases"/>
    <property type="match status" value="2"/>
</dbReference>
<keyword evidence="7" id="KW-0963">Cytoplasm</keyword>
<evidence type="ECO:0000256" key="9">
    <source>
        <dbReference type="ARBA" id="ARBA00022741"/>
    </source>
</evidence>
<evidence type="ECO:0000256" key="5">
    <source>
        <dbReference type="ARBA" id="ARBA00013161"/>
    </source>
</evidence>
<dbReference type="Proteomes" id="UP000005239">
    <property type="component" value="Unassembled WGS sequence"/>
</dbReference>
<dbReference type="GO" id="GO:0004386">
    <property type="term" value="F:helicase activity"/>
    <property type="evidence" value="ECO:0007669"/>
    <property type="project" value="InterPro"/>
</dbReference>
<dbReference type="InterPro" id="IPR009360">
    <property type="entry name" value="Isy1"/>
</dbReference>
<keyword evidence="12" id="KW-0030">Aminoacyl-tRNA synthetase</keyword>
<evidence type="ECO:0000313" key="16">
    <source>
        <dbReference type="Proteomes" id="UP000005239"/>
    </source>
</evidence>
<keyword evidence="11" id="KW-0648">Protein biosynthesis</keyword>
<dbReference type="InterPro" id="IPR041679">
    <property type="entry name" value="DNA2/NAM7-like_C"/>
</dbReference>
<accession>A0A8R1YAA0</accession>
<name>A0A2A6CRJ5_PRIPA</name>
<dbReference type="SUPFAM" id="SSF56436">
    <property type="entry name" value="C-type lectin-like"/>
    <property type="match status" value="1"/>
</dbReference>
<dbReference type="InterPro" id="IPR003609">
    <property type="entry name" value="Pan_app"/>
</dbReference>
<evidence type="ECO:0000256" key="12">
    <source>
        <dbReference type="ARBA" id="ARBA00023146"/>
    </source>
</evidence>
<dbReference type="Pfam" id="PF13087">
    <property type="entry name" value="AAA_12"/>
    <property type="match status" value="1"/>
</dbReference>
<dbReference type="InterPro" id="IPR041677">
    <property type="entry name" value="DNA2/NAM7_AAA_11"/>
</dbReference>
<keyword evidence="13" id="KW-0539">Nucleus</keyword>
<dbReference type="Pfam" id="PF00024">
    <property type="entry name" value="PAN_1"/>
    <property type="match status" value="1"/>
</dbReference>